<keyword evidence="2" id="KW-1185">Reference proteome</keyword>
<comment type="caution">
    <text evidence="1">The sequence shown here is derived from an EMBL/GenBank/DDBJ whole genome shotgun (WGS) entry which is preliminary data.</text>
</comment>
<evidence type="ECO:0000313" key="1">
    <source>
        <dbReference type="EMBL" id="KAG5649444.1"/>
    </source>
</evidence>
<reference evidence="1" key="2">
    <citation type="submission" date="2021-10" db="EMBL/GenBank/DDBJ databases">
        <title>Phylogenomics reveals ancestral predisposition of the termite-cultivated fungus Termitomyces towards a domesticated lifestyle.</title>
        <authorList>
            <person name="Auxier B."/>
            <person name="Grum-Grzhimaylo A."/>
            <person name="Cardenas M.E."/>
            <person name="Lodge J.D."/>
            <person name="Laessoe T."/>
            <person name="Pedersen O."/>
            <person name="Smith M.E."/>
            <person name="Kuyper T.W."/>
            <person name="Franco-Molano E.A."/>
            <person name="Baroni T.J."/>
            <person name="Aanen D.K."/>
        </authorList>
    </citation>
    <scope>NUCLEOTIDE SEQUENCE</scope>
    <source>
        <strain evidence="1">D49</strain>
    </source>
</reference>
<protein>
    <submittedName>
        <fullName evidence="1">Uncharacterized protein</fullName>
    </submittedName>
</protein>
<dbReference type="AlphaFoldDB" id="A0A9P7GGZ6"/>
<accession>A0A9P7GGZ6</accession>
<evidence type="ECO:0000313" key="2">
    <source>
        <dbReference type="Proteomes" id="UP000717328"/>
    </source>
</evidence>
<gene>
    <name evidence="1" type="ORF">H0H81_003851</name>
</gene>
<name>A0A9P7GGZ6_9AGAR</name>
<dbReference type="EMBL" id="JABCKI010001002">
    <property type="protein sequence ID" value="KAG5649444.1"/>
    <property type="molecule type" value="Genomic_DNA"/>
</dbReference>
<organism evidence="1 2">
    <name type="scientific">Sphagnurus paluster</name>
    <dbReference type="NCBI Taxonomy" id="117069"/>
    <lineage>
        <taxon>Eukaryota</taxon>
        <taxon>Fungi</taxon>
        <taxon>Dikarya</taxon>
        <taxon>Basidiomycota</taxon>
        <taxon>Agaricomycotina</taxon>
        <taxon>Agaricomycetes</taxon>
        <taxon>Agaricomycetidae</taxon>
        <taxon>Agaricales</taxon>
        <taxon>Tricholomatineae</taxon>
        <taxon>Lyophyllaceae</taxon>
        <taxon>Sphagnurus</taxon>
    </lineage>
</organism>
<dbReference type="OrthoDB" id="544685at2759"/>
<sequence>MNSPPPPTLLSKIQKFQKNGVIPSNASHPFASSGAQACLHLQDLINIADELAHSLNTYSTTSLSNPKLVSLLRQHSAIDHTLHRSDRSIHQIIEALRTRSGSSYGEDVPLDDVAIVEWCISRLEQWGTSAGMETFKDDGREGAISVVLGGKVLVIDVDFSVHKVDSNKPRITVSSVKTSYAIATSGGSSSNSGGSISLDEFLRDSIQKFCIEVQKREDVRNLEEAARLGSLILEQLQYLVMLDQLAARNQDGGLQWFIDLDKLCPVLEDFAKREAEAVAA</sequence>
<proteinExistence type="predicted"/>
<dbReference type="Proteomes" id="UP000717328">
    <property type="component" value="Unassembled WGS sequence"/>
</dbReference>
<reference evidence="1" key="1">
    <citation type="submission" date="2021-02" db="EMBL/GenBank/DDBJ databases">
        <authorList>
            <person name="Nieuwenhuis M."/>
            <person name="Van De Peppel L.J.J."/>
        </authorList>
    </citation>
    <scope>NUCLEOTIDE SEQUENCE</scope>
    <source>
        <strain evidence="1">D49</strain>
    </source>
</reference>